<dbReference type="EMBL" id="WIXP02000010">
    <property type="protein sequence ID" value="KAF6204050.1"/>
    <property type="molecule type" value="Genomic_DNA"/>
</dbReference>
<comment type="caution">
    <text evidence="2">The sequence shown here is derived from an EMBL/GenBank/DDBJ whole genome shotgun (WGS) entry which is preliminary data.</text>
</comment>
<accession>A0A8S9X4M3</accession>
<dbReference type="InterPro" id="IPR003034">
    <property type="entry name" value="SAP_dom"/>
</dbReference>
<feature type="domain" description="SAP" evidence="1">
    <location>
        <begin position="3"/>
        <end position="37"/>
    </location>
</feature>
<dbReference type="Proteomes" id="UP000466442">
    <property type="component" value="Unassembled WGS sequence"/>
</dbReference>
<dbReference type="SUPFAM" id="SSF68906">
    <property type="entry name" value="SAP domain"/>
    <property type="match status" value="1"/>
</dbReference>
<gene>
    <name evidence="2" type="ORF">GE061_002390</name>
</gene>
<dbReference type="InterPro" id="IPR036361">
    <property type="entry name" value="SAP_dom_sf"/>
</dbReference>
<proteinExistence type="predicted"/>
<dbReference type="Gene3D" id="1.10.720.30">
    <property type="entry name" value="SAP domain"/>
    <property type="match status" value="1"/>
</dbReference>
<organism evidence="2 3">
    <name type="scientific">Apolygus lucorum</name>
    <name type="common">Small green plant bug</name>
    <name type="synonym">Lygocoris lucorum</name>
    <dbReference type="NCBI Taxonomy" id="248454"/>
    <lineage>
        <taxon>Eukaryota</taxon>
        <taxon>Metazoa</taxon>
        <taxon>Ecdysozoa</taxon>
        <taxon>Arthropoda</taxon>
        <taxon>Hexapoda</taxon>
        <taxon>Insecta</taxon>
        <taxon>Pterygota</taxon>
        <taxon>Neoptera</taxon>
        <taxon>Paraneoptera</taxon>
        <taxon>Hemiptera</taxon>
        <taxon>Heteroptera</taxon>
        <taxon>Panheteroptera</taxon>
        <taxon>Cimicomorpha</taxon>
        <taxon>Miridae</taxon>
        <taxon>Mirini</taxon>
        <taxon>Apolygus</taxon>
    </lineage>
</organism>
<dbReference type="Pfam" id="PF02037">
    <property type="entry name" value="SAP"/>
    <property type="match status" value="1"/>
</dbReference>
<dbReference type="OrthoDB" id="5837849at2759"/>
<reference evidence="2" key="1">
    <citation type="journal article" date="2021" name="Mol. Ecol. Resour.">
        <title>Apolygus lucorum genome provides insights into omnivorousness and mesophyll feeding.</title>
        <authorList>
            <person name="Liu Y."/>
            <person name="Liu H."/>
            <person name="Wang H."/>
            <person name="Huang T."/>
            <person name="Liu B."/>
            <person name="Yang B."/>
            <person name="Yin L."/>
            <person name="Li B."/>
            <person name="Zhang Y."/>
            <person name="Zhang S."/>
            <person name="Jiang F."/>
            <person name="Zhang X."/>
            <person name="Ren Y."/>
            <person name="Wang B."/>
            <person name="Wang S."/>
            <person name="Lu Y."/>
            <person name="Wu K."/>
            <person name="Fan W."/>
            <person name="Wang G."/>
        </authorList>
    </citation>
    <scope>NUCLEOTIDE SEQUENCE</scope>
    <source>
        <strain evidence="2">12Hb</strain>
    </source>
</reference>
<sequence length="157" mass="18259">MDPKRMKVAELRKELKKRQIISTGTKADLVARLKACLLLDEVRAPDDHCLRLRVFCVIFNDWAPTISAVKHLNESKNGERSCGRKLVITRSPQVLKFLLNLQESKNGEPCRRRPEELVRFDGLHSRAEHNWRKTWNLRAGSRGMLLRHQKCSTIHEI</sequence>
<evidence type="ECO:0000313" key="2">
    <source>
        <dbReference type="EMBL" id="KAF6204050.1"/>
    </source>
</evidence>
<dbReference type="SMART" id="SM00513">
    <property type="entry name" value="SAP"/>
    <property type="match status" value="1"/>
</dbReference>
<name>A0A8S9X4M3_APOLU</name>
<keyword evidence="3" id="KW-1185">Reference proteome</keyword>
<dbReference type="AlphaFoldDB" id="A0A8S9X4M3"/>
<evidence type="ECO:0000259" key="1">
    <source>
        <dbReference type="SMART" id="SM00513"/>
    </source>
</evidence>
<protein>
    <recommendedName>
        <fullName evidence="1">SAP domain-containing protein</fullName>
    </recommendedName>
</protein>
<evidence type="ECO:0000313" key="3">
    <source>
        <dbReference type="Proteomes" id="UP000466442"/>
    </source>
</evidence>